<proteinExistence type="predicted"/>
<dbReference type="Gene3D" id="3.20.20.70">
    <property type="entry name" value="Aldolase class I"/>
    <property type="match status" value="1"/>
</dbReference>
<dbReference type="OrthoDB" id="145053at2157"/>
<keyword evidence="3" id="KW-1185">Reference proteome</keyword>
<dbReference type="Pfam" id="PF01207">
    <property type="entry name" value="Dus"/>
    <property type="match status" value="1"/>
</dbReference>
<name>M0E1T4_9EURY</name>
<accession>M0E1T4</accession>
<dbReference type="InterPro" id="IPR013785">
    <property type="entry name" value="Aldolase_TIM"/>
</dbReference>
<dbReference type="InterPro" id="IPR035587">
    <property type="entry name" value="DUS-like_FMN-bd"/>
</dbReference>
<comment type="caution">
    <text evidence="2">The sequence shown here is derived from an EMBL/GenBank/DDBJ whole genome shotgun (WGS) entry which is preliminary data.</text>
</comment>
<evidence type="ECO:0000313" key="2">
    <source>
        <dbReference type="EMBL" id="ELZ41736.1"/>
    </source>
</evidence>
<feature type="domain" description="DUS-like FMN-binding" evidence="1">
    <location>
        <begin position="95"/>
        <end position="255"/>
    </location>
</feature>
<sequence>MSDPASGGDPFLAAASLSGAADADWARAAAPHVDAAILGGIALDPASRSAARDLVARDRSEFLPADPVAWIDRQLGRLADAPLRPGVNVRSATLAPVREAAAVCAERGAVCEVNAHCRQPELRAVGCGESLLRDADRLAAYVAAAAETGAATSVKVRAEVPGVDLVAVADAVADAGADWLHVDAMDSEGVISDLTAGRERDAGDAGEPHRPRDDLTVIANNGVRGRETVAEYAAYGADAVSVGRPSKLPPSLSRVADAVAAWREGELLAGGSGVAPEAPP</sequence>
<reference evidence="2 3" key="1">
    <citation type="journal article" date="2014" name="PLoS Genet.">
        <title>Phylogenetically driven sequencing of extremely halophilic archaea reveals strategies for static and dynamic osmo-response.</title>
        <authorList>
            <person name="Becker E.A."/>
            <person name="Seitzer P.M."/>
            <person name="Tritt A."/>
            <person name="Larsen D."/>
            <person name="Krusor M."/>
            <person name="Yao A.I."/>
            <person name="Wu D."/>
            <person name="Madern D."/>
            <person name="Eisen J.A."/>
            <person name="Darling A.E."/>
            <person name="Facciotti M.T."/>
        </authorList>
    </citation>
    <scope>NUCLEOTIDE SEQUENCE [LARGE SCALE GENOMIC DNA]</scope>
    <source>
        <strain evidence="2 3">DSM 1137</strain>
    </source>
</reference>
<dbReference type="STRING" id="1227484.C471_05736"/>
<evidence type="ECO:0000259" key="1">
    <source>
        <dbReference type="Pfam" id="PF01207"/>
    </source>
</evidence>
<protein>
    <submittedName>
        <fullName evidence="2">Dihydropyrimidine dehydrogenase</fullName>
    </submittedName>
</protein>
<dbReference type="eggNOG" id="arCOG00605">
    <property type="taxonomic scope" value="Archaea"/>
</dbReference>
<organism evidence="2 3">
    <name type="scientific">Halorubrum saccharovorum DSM 1137</name>
    <dbReference type="NCBI Taxonomy" id="1227484"/>
    <lineage>
        <taxon>Archaea</taxon>
        <taxon>Methanobacteriati</taxon>
        <taxon>Methanobacteriota</taxon>
        <taxon>Stenosarchaea group</taxon>
        <taxon>Halobacteria</taxon>
        <taxon>Halobacteriales</taxon>
        <taxon>Haloferacaceae</taxon>
        <taxon>Halorubrum</taxon>
    </lineage>
</organism>
<gene>
    <name evidence="2" type="ORF">C471_05736</name>
</gene>
<dbReference type="AlphaFoldDB" id="M0E1T4"/>
<dbReference type="PATRIC" id="fig|1227484.4.peg.1179"/>
<evidence type="ECO:0000313" key="3">
    <source>
        <dbReference type="Proteomes" id="UP000011514"/>
    </source>
</evidence>
<dbReference type="SUPFAM" id="SSF51395">
    <property type="entry name" value="FMN-linked oxidoreductases"/>
    <property type="match status" value="1"/>
</dbReference>
<dbReference type="EMBL" id="AOJE01000016">
    <property type="protein sequence ID" value="ELZ41736.1"/>
    <property type="molecule type" value="Genomic_DNA"/>
</dbReference>
<dbReference type="RefSeq" id="WP_004047102.1">
    <property type="nucleotide sequence ID" value="NZ_AOJE01000016.1"/>
</dbReference>
<dbReference type="Proteomes" id="UP000011514">
    <property type="component" value="Unassembled WGS sequence"/>
</dbReference>